<dbReference type="InterPro" id="IPR013656">
    <property type="entry name" value="PAS_4"/>
</dbReference>
<gene>
    <name evidence="18" type="ORF">NIES2135_50010</name>
</gene>
<keyword evidence="19" id="KW-1185">Reference proteome</keyword>
<dbReference type="InterPro" id="IPR005467">
    <property type="entry name" value="His_kinase_dom"/>
</dbReference>
<dbReference type="Gene3D" id="3.40.50.2300">
    <property type="match status" value="1"/>
</dbReference>
<dbReference type="SMART" id="SM00387">
    <property type="entry name" value="HATPase_c"/>
    <property type="match status" value="1"/>
</dbReference>
<evidence type="ECO:0000259" key="16">
    <source>
        <dbReference type="PROSITE" id="PS50110"/>
    </source>
</evidence>
<dbReference type="GO" id="GO:0000155">
    <property type="term" value="F:phosphorelay sensor kinase activity"/>
    <property type="evidence" value="ECO:0007669"/>
    <property type="project" value="InterPro"/>
</dbReference>
<evidence type="ECO:0000256" key="13">
    <source>
        <dbReference type="ARBA" id="ARBA00023136"/>
    </source>
</evidence>
<evidence type="ECO:0000256" key="6">
    <source>
        <dbReference type="ARBA" id="ARBA00022679"/>
    </source>
</evidence>
<feature type="modified residue" description="4-aspartylphosphate" evidence="14">
    <location>
        <position position="864"/>
    </location>
</feature>
<keyword evidence="6" id="KW-0808">Transferase</keyword>
<dbReference type="EC" id="2.7.13.3" evidence="3"/>
<dbReference type="InterPro" id="IPR000014">
    <property type="entry name" value="PAS"/>
</dbReference>
<dbReference type="InterPro" id="IPR036097">
    <property type="entry name" value="HisK_dim/P_sf"/>
</dbReference>
<dbReference type="CDD" id="cd00082">
    <property type="entry name" value="HisKA"/>
    <property type="match status" value="1"/>
</dbReference>
<evidence type="ECO:0000256" key="2">
    <source>
        <dbReference type="ARBA" id="ARBA00004236"/>
    </source>
</evidence>
<evidence type="ECO:0000256" key="14">
    <source>
        <dbReference type="PROSITE-ProRule" id="PRU00169"/>
    </source>
</evidence>
<dbReference type="PROSITE" id="PS50110">
    <property type="entry name" value="RESPONSE_REGULATORY"/>
    <property type="match status" value="1"/>
</dbReference>
<evidence type="ECO:0000256" key="9">
    <source>
        <dbReference type="ARBA" id="ARBA00022777"/>
    </source>
</evidence>
<keyword evidence="11" id="KW-1133">Transmembrane helix</keyword>
<dbReference type="SMART" id="SM00091">
    <property type="entry name" value="PAS"/>
    <property type="match status" value="3"/>
</dbReference>
<dbReference type="GO" id="GO:0005886">
    <property type="term" value="C:plasma membrane"/>
    <property type="evidence" value="ECO:0007669"/>
    <property type="project" value="UniProtKB-SubCell"/>
</dbReference>
<dbReference type="PANTHER" id="PTHR43547">
    <property type="entry name" value="TWO-COMPONENT HISTIDINE KINASE"/>
    <property type="match status" value="1"/>
</dbReference>
<dbReference type="SMART" id="SM00388">
    <property type="entry name" value="HisKA"/>
    <property type="match status" value="1"/>
</dbReference>
<evidence type="ECO:0000256" key="3">
    <source>
        <dbReference type="ARBA" id="ARBA00012438"/>
    </source>
</evidence>
<evidence type="ECO:0000256" key="12">
    <source>
        <dbReference type="ARBA" id="ARBA00023012"/>
    </source>
</evidence>
<evidence type="ECO:0000313" key="18">
    <source>
        <dbReference type="EMBL" id="BAY58128.1"/>
    </source>
</evidence>
<name>A0A1Z4JNA5_LEPBY</name>
<keyword evidence="7" id="KW-0812">Transmembrane</keyword>
<dbReference type="SUPFAM" id="SSF55874">
    <property type="entry name" value="ATPase domain of HSP90 chaperone/DNA topoisomerase II/histidine kinase"/>
    <property type="match status" value="1"/>
</dbReference>
<dbReference type="CDD" id="cd16922">
    <property type="entry name" value="HATPase_EvgS-ArcB-TorS-like"/>
    <property type="match status" value="1"/>
</dbReference>
<comment type="catalytic activity">
    <reaction evidence="1">
        <text>ATP + protein L-histidine = ADP + protein N-phospho-L-histidine.</text>
        <dbReference type="EC" id="2.7.13.3"/>
    </reaction>
</comment>
<keyword evidence="10" id="KW-0067">ATP-binding</keyword>
<feature type="domain" description="PAS" evidence="17">
    <location>
        <begin position="312"/>
        <end position="363"/>
    </location>
</feature>
<dbReference type="Gene3D" id="3.30.450.20">
    <property type="entry name" value="PAS domain"/>
    <property type="match status" value="3"/>
</dbReference>
<dbReference type="NCBIfam" id="TIGR00229">
    <property type="entry name" value="sensory_box"/>
    <property type="match status" value="2"/>
</dbReference>
<dbReference type="SMART" id="SM00065">
    <property type="entry name" value="GAF"/>
    <property type="match status" value="1"/>
</dbReference>
<dbReference type="SMART" id="SM00448">
    <property type="entry name" value="REC"/>
    <property type="match status" value="1"/>
</dbReference>
<evidence type="ECO:0000259" key="15">
    <source>
        <dbReference type="PROSITE" id="PS50109"/>
    </source>
</evidence>
<dbReference type="SUPFAM" id="SSF55781">
    <property type="entry name" value="GAF domain-like"/>
    <property type="match status" value="1"/>
</dbReference>
<evidence type="ECO:0000256" key="7">
    <source>
        <dbReference type="ARBA" id="ARBA00022692"/>
    </source>
</evidence>
<dbReference type="InterPro" id="IPR004358">
    <property type="entry name" value="Sig_transdc_His_kin-like_C"/>
</dbReference>
<dbReference type="CDD" id="cd17580">
    <property type="entry name" value="REC_2_DhkD-like"/>
    <property type="match status" value="1"/>
</dbReference>
<keyword evidence="13" id="KW-0472">Membrane</keyword>
<feature type="domain" description="Histidine kinase" evidence="15">
    <location>
        <begin position="572"/>
        <end position="789"/>
    </location>
</feature>
<dbReference type="EMBL" id="AP018203">
    <property type="protein sequence ID" value="BAY58128.1"/>
    <property type="molecule type" value="Genomic_DNA"/>
</dbReference>
<sequence>MAQDEKATGTEDILIGNQIDAFCIVLNDALRPLTDAEAIQSTAAHVLGESLGASRVAYAEILLNHQQVSIYRSYTNGVAELSGVFSTEEYGRDLIKDYRMGQQVIVSDIQHSKRLTEREKAKFKAIDIAAYCDTPLIKNGQLVALLIVHQSTPRQWTKLEARQIEETAERTWAAVERARAEAALRQSETKYRTLFESMNQGFCLCEMMFDEQGNPQDYRFLEANSIFESMTGLKGAIGKTARELVPNLEEFWFETYSRVVQTRKPERFESGSQAMNRWFEVSAFPIDTYPQFAILFTDISDRKQAAIALQDSEEQSRNILESITDGFFALNAQWQFTYMNKSAEAMLERSSNASVSKNLWTEYPGLIGTEFERIYRGAMHDQVVGATTAFYPDHNRWYEVRAYPARPGITVYFRNVTEQIQAQAALQHSEKRYQTLFESIDEGFCVIELVFEKDIAIDYRLVEVNPAFEQQTGLTQAVGKTIRELIPEIETFWFDIYAQVLRTGEPTRFQDHSAAMNRWFDIYAFRLEPAESNKVAVLFQDVTERRRIETEREAAREAADQANQIKDEFLAVLSHELRTPLNPILGWIKLLQSGKLDANQQRGALATIERNAKLQSRLIEDLLDISRIIQGKLLLNPTIVDLTQIISAAVETVRLAAAAKNIQLTLTFNPTAPVSADPVRLQQAICNLLTNAVKFTPDGGTVTVTLRSSDHRAEIQVIDTGKGIQPNFLPRIFDSFQQEDGSTTRKFGGLGLGLAIVQRIIEMHGGTVQAESQGVNHGATFIVKLPMNLQAQLSKSALEPHCPDAAQEGELNHVTVLLIDDDLDTREYQAFLLEQNGATVIAVPSGLAALQVLDQTLPNVIVSDLGMPEMDGYLLIRQIRARTSKWGGEIPAIAVSAYAGEFNQQQALEAGFQQHLAKPIEPEELIRAIATLSRSQA</sequence>
<dbReference type="Pfam" id="PF00512">
    <property type="entry name" value="HisKA"/>
    <property type="match status" value="1"/>
</dbReference>
<proteinExistence type="predicted"/>
<dbReference type="FunFam" id="1.10.287.130:FF:000004">
    <property type="entry name" value="Ethylene receptor 1"/>
    <property type="match status" value="1"/>
</dbReference>
<dbReference type="InterPro" id="IPR011006">
    <property type="entry name" value="CheY-like_superfamily"/>
</dbReference>
<feature type="domain" description="Response regulatory" evidence="16">
    <location>
        <begin position="815"/>
        <end position="933"/>
    </location>
</feature>
<dbReference type="FunFam" id="3.30.565.10:FF:000023">
    <property type="entry name" value="PAS domain-containing sensor histidine kinase"/>
    <property type="match status" value="1"/>
</dbReference>
<dbReference type="GO" id="GO:0005524">
    <property type="term" value="F:ATP binding"/>
    <property type="evidence" value="ECO:0007669"/>
    <property type="project" value="UniProtKB-KW"/>
</dbReference>
<protein>
    <recommendedName>
        <fullName evidence="3">histidine kinase</fullName>
        <ecNumber evidence="3">2.7.13.3</ecNumber>
    </recommendedName>
</protein>
<dbReference type="Gene3D" id="1.10.287.130">
    <property type="match status" value="1"/>
</dbReference>
<accession>A0A1Z4JNA5</accession>
<evidence type="ECO:0000256" key="1">
    <source>
        <dbReference type="ARBA" id="ARBA00000085"/>
    </source>
</evidence>
<dbReference type="SUPFAM" id="SSF47384">
    <property type="entry name" value="Homodimeric domain of signal transducing histidine kinase"/>
    <property type="match status" value="1"/>
</dbReference>
<evidence type="ECO:0000256" key="8">
    <source>
        <dbReference type="ARBA" id="ARBA00022741"/>
    </source>
</evidence>
<organism evidence="18 19">
    <name type="scientific">Leptolyngbya boryana NIES-2135</name>
    <dbReference type="NCBI Taxonomy" id="1973484"/>
    <lineage>
        <taxon>Bacteria</taxon>
        <taxon>Bacillati</taxon>
        <taxon>Cyanobacteriota</taxon>
        <taxon>Cyanophyceae</taxon>
        <taxon>Leptolyngbyales</taxon>
        <taxon>Leptolyngbyaceae</taxon>
        <taxon>Leptolyngbya group</taxon>
        <taxon>Leptolyngbya</taxon>
    </lineage>
</organism>
<dbReference type="PROSITE" id="PS50112">
    <property type="entry name" value="PAS"/>
    <property type="match status" value="1"/>
</dbReference>
<dbReference type="Pfam" id="PF08448">
    <property type="entry name" value="PAS_4"/>
    <property type="match status" value="1"/>
</dbReference>
<keyword evidence="4" id="KW-1003">Cell membrane</keyword>
<evidence type="ECO:0000259" key="17">
    <source>
        <dbReference type="PROSITE" id="PS50112"/>
    </source>
</evidence>
<dbReference type="PROSITE" id="PS50109">
    <property type="entry name" value="HIS_KIN"/>
    <property type="match status" value="1"/>
</dbReference>
<evidence type="ECO:0000256" key="5">
    <source>
        <dbReference type="ARBA" id="ARBA00022553"/>
    </source>
</evidence>
<dbReference type="Gene3D" id="3.30.450.40">
    <property type="match status" value="1"/>
</dbReference>
<dbReference type="Pfam" id="PF00072">
    <property type="entry name" value="Response_reg"/>
    <property type="match status" value="1"/>
</dbReference>
<dbReference type="InterPro" id="IPR003661">
    <property type="entry name" value="HisK_dim/P_dom"/>
</dbReference>
<dbReference type="PANTHER" id="PTHR43547:SF2">
    <property type="entry name" value="HYBRID SIGNAL TRANSDUCTION HISTIDINE KINASE C"/>
    <property type="match status" value="1"/>
</dbReference>
<dbReference type="Pfam" id="PF01590">
    <property type="entry name" value="GAF"/>
    <property type="match status" value="1"/>
</dbReference>
<dbReference type="InterPro" id="IPR035965">
    <property type="entry name" value="PAS-like_dom_sf"/>
</dbReference>
<dbReference type="SUPFAM" id="SSF52172">
    <property type="entry name" value="CheY-like"/>
    <property type="match status" value="1"/>
</dbReference>
<dbReference type="AlphaFoldDB" id="A0A1Z4JNA5"/>
<evidence type="ECO:0000313" key="19">
    <source>
        <dbReference type="Proteomes" id="UP000217895"/>
    </source>
</evidence>
<evidence type="ECO:0000256" key="11">
    <source>
        <dbReference type="ARBA" id="ARBA00022989"/>
    </source>
</evidence>
<keyword evidence="9 18" id="KW-0418">Kinase</keyword>
<dbReference type="Gene3D" id="3.30.565.10">
    <property type="entry name" value="Histidine kinase-like ATPase, C-terminal domain"/>
    <property type="match status" value="1"/>
</dbReference>
<dbReference type="Pfam" id="PF13188">
    <property type="entry name" value="PAS_8"/>
    <property type="match status" value="2"/>
</dbReference>
<reference evidence="18 19" key="1">
    <citation type="submission" date="2017-06" db="EMBL/GenBank/DDBJ databases">
        <title>Genome sequencing of cyanobaciteial culture collection at National Institute for Environmental Studies (NIES).</title>
        <authorList>
            <person name="Hirose Y."/>
            <person name="Shimura Y."/>
            <person name="Fujisawa T."/>
            <person name="Nakamura Y."/>
            <person name="Kawachi M."/>
        </authorList>
    </citation>
    <scope>NUCLEOTIDE SEQUENCE [LARGE SCALE GENOMIC DNA]</scope>
    <source>
        <strain evidence="18 19">NIES-2135</strain>
    </source>
</reference>
<dbReference type="SUPFAM" id="SSF55785">
    <property type="entry name" value="PYP-like sensor domain (PAS domain)"/>
    <property type="match status" value="3"/>
</dbReference>
<keyword evidence="5 14" id="KW-0597">Phosphoprotein</keyword>
<keyword evidence="8" id="KW-0547">Nucleotide-binding</keyword>
<comment type="subcellular location">
    <subcellularLocation>
        <location evidence="2">Cell membrane</location>
    </subcellularLocation>
</comment>
<dbReference type="PRINTS" id="PR00344">
    <property type="entry name" value="BCTRLSENSOR"/>
</dbReference>
<dbReference type="Pfam" id="PF02518">
    <property type="entry name" value="HATPase_c"/>
    <property type="match status" value="1"/>
</dbReference>
<evidence type="ECO:0000256" key="10">
    <source>
        <dbReference type="ARBA" id="ARBA00022840"/>
    </source>
</evidence>
<dbReference type="InterPro" id="IPR036890">
    <property type="entry name" value="HATPase_C_sf"/>
</dbReference>
<dbReference type="InterPro" id="IPR003018">
    <property type="entry name" value="GAF"/>
</dbReference>
<dbReference type="InterPro" id="IPR003594">
    <property type="entry name" value="HATPase_dom"/>
</dbReference>
<keyword evidence="12" id="KW-0902">Two-component regulatory system</keyword>
<dbReference type="InterPro" id="IPR001789">
    <property type="entry name" value="Sig_transdc_resp-reg_receiver"/>
</dbReference>
<dbReference type="Proteomes" id="UP000217895">
    <property type="component" value="Chromosome"/>
</dbReference>
<evidence type="ECO:0000256" key="4">
    <source>
        <dbReference type="ARBA" id="ARBA00022475"/>
    </source>
</evidence>
<dbReference type="InterPro" id="IPR029016">
    <property type="entry name" value="GAF-like_dom_sf"/>
</dbReference>